<protein>
    <submittedName>
        <fullName evidence="1">HAUS augmin-like complex subunit 6</fullName>
    </submittedName>
</protein>
<accession>A0A093PQ94</accession>
<organism evidence="1 2">
    <name type="scientific">Manacus vitellinus</name>
    <name type="common">golden-collared manakin</name>
    <dbReference type="NCBI Taxonomy" id="328815"/>
    <lineage>
        <taxon>Eukaryota</taxon>
        <taxon>Metazoa</taxon>
        <taxon>Chordata</taxon>
        <taxon>Craniata</taxon>
        <taxon>Vertebrata</taxon>
        <taxon>Euteleostomi</taxon>
        <taxon>Archelosauria</taxon>
        <taxon>Archosauria</taxon>
        <taxon>Dinosauria</taxon>
        <taxon>Saurischia</taxon>
        <taxon>Theropoda</taxon>
        <taxon>Coelurosauria</taxon>
        <taxon>Aves</taxon>
        <taxon>Neognathae</taxon>
        <taxon>Neoaves</taxon>
        <taxon>Telluraves</taxon>
        <taxon>Australaves</taxon>
        <taxon>Passeriformes</taxon>
        <taxon>Pipridae</taxon>
        <taxon>Manacus</taxon>
    </lineage>
</organism>
<feature type="non-terminal residue" evidence="1">
    <location>
        <position position="105"/>
    </location>
</feature>
<gene>
    <name evidence="1" type="ORF">N305_10258</name>
</gene>
<evidence type="ECO:0000313" key="2">
    <source>
        <dbReference type="Proteomes" id="UP000053258"/>
    </source>
</evidence>
<evidence type="ECO:0000313" key="1">
    <source>
        <dbReference type="EMBL" id="KFW74302.1"/>
    </source>
</evidence>
<dbReference type="GO" id="GO:1990498">
    <property type="term" value="C:mitotic spindle microtubule"/>
    <property type="evidence" value="ECO:0007669"/>
    <property type="project" value="TreeGrafter"/>
</dbReference>
<reference evidence="1 2" key="1">
    <citation type="submission" date="2014-06" db="EMBL/GenBank/DDBJ databases">
        <title>Genome evolution of avian class.</title>
        <authorList>
            <person name="Zhang G."/>
            <person name="Li C."/>
        </authorList>
    </citation>
    <scope>NUCLEOTIDE SEQUENCE [LARGE SCALE GENOMIC DNA]</scope>
    <source>
        <strain evidence="1">BGI_N305</strain>
    </source>
</reference>
<dbReference type="AlphaFoldDB" id="A0A093PQ94"/>
<dbReference type="InterPro" id="IPR026797">
    <property type="entry name" value="HAUS_6"/>
</dbReference>
<proteinExistence type="predicted"/>
<dbReference type="PANTHER" id="PTHR16151">
    <property type="entry name" value="HAUS AUGMIN-LIKE COMPLEX SUBUNIT 6"/>
    <property type="match status" value="1"/>
</dbReference>
<dbReference type="GO" id="GO:0008017">
    <property type="term" value="F:microtubule binding"/>
    <property type="evidence" value="ECO:0007669"/>
    <property type="project" value="TreeGrafter"/>
</dbReference>
<dbReference type="PANTHER" id="PTHR16151:SF2">
    <property type="entry name" value="HAUS AUGMIN-LIKE COMPLEX SUBUNIT 6"/>
    <property type="match status" value="1"/>
</dbReference>
<feature type="non-terminal residue" evidence="1">
    <location>
        <position position="1"/>
    </location>
</feature>
<dbReference type="GO" id="GO:0070652">
    <property type="term" value="C:HAUS complex"/>
    <property type="evidence" value="ECO:0007669"/>
    <property type="project" value="InterPro"/>
</dbReference>
<sequence length="105" mass="11817">HMETCGGNKKPVPPQILKNGKEEFLISEMQENSGQDVTLLKTPVEKEDLLEKARDELAEEIAKTVMSESPDSDEEKGMSLDDLVSSLCFNPFITRREIPRTPENL</sequence>
<dbReference type="EMBL" id="KL668803">
    <property type="protein sequence ID" value="KFW74302.1"/>
    <property type="molecule type" value="Genomic_DNA"/>
</dbReference>
<keyword evidence="2" id="KW-1185">Reference proteome</keyword>
<dbReference type="GO" id="GO:0051225">
    <property type="term" value="P:spindle assembly"/>
    <property type="evidence" value="ECO:0007669"/>
    <property type="project" value="InterPro"/>
</dbReference>
<dbReference type="OrthoDB" id="5575722at2759"/>
<name>A0A093PQ94_9PASS</name>
<dbReference type="Proteomes" id="UP000053258">
    <property type="component" value="Unassembled WGS sequence"/>
</dbReference>